<keyword evidence="6" id="KW-1133">Transmembrane helix</keyword>
<dbReference type="InterPro" id="IPR037008">
    <property type="entry name" value="bc1_Rieske_TM_sf"/>
</dbReference>
<reference evidence="15" key="1">
    <citation type="submission" date="2022-06" db="EMBL/GenBank/DDBJ databases">
        <authorList>
            <consortium name="SYNGENTA / RWTH Aachen University"/>
        </authorList>
    </citation>
    <scope>NUCLEOTIDE SEQUENCE</scope>
</reference>
<dbReference type="FunFam" id="2.102.10.10:FF:000001">
    <property type="entry name" value="Cytochrome b-c1 complex subunit Rieske, mitochondrial"/>
    <property type="match status" value="1"/>
</dbReference>
<evidence type="ECO:0000256" key="12">
    <source>
        <dbReference type="ARBA" id="ARBA00072517"/>
    </source>
</evidence>
<dbReference type="SUPFAM" id="SSF81502">
    <property type="entry name" value="ISP transmembrane anchor"/>
    <property type="match status" value="1"/>
</dbReference>
<dbReference type="Gene3D" id="1.20.5.270">
    <property type="entry name" value="Ubiquinol cytochrome reductase, transmembrane domain"/>
    <property type="match status" value="1"/>
</dbReference>
<gene>
    <name evidence="15" type="ORF">PPACK8108_LOCUS10146</name>
</gene>
<dbReference type="SUPFAM" id="SSF50022">
    <property type="entry name" value="ISP domain"/>
    <property type="match status" value="1"/>
</dbReference>
<evidence type="ECO:0000256" key="4">
    <source>
        <dbReference type="ARBA" id="ARBA00022714"/>
    </source>
</evidence>
<keyword evidence="16" id="KW-1185">Reference proteome</keyword>
<dbReference type="InterPro" id="IPR017941">
    <property type="entry name" value="Rieske_2Fe-2S"/>
</dbReference>
<keyword evidence="4" id="KW-0001">2Fe-2S</keyword>
<keyword evidence="3" id="KW-0812">Transmembrane</keyword>
<dbReference type="InterPro" id="IPR004192">
    <property type="entry name" value="Rieske_TM"/>
</dbReference>
<keyword evidence="9" id="KW-0472">Membrane</keyword>
<dbReference type="Pfam" id="PF02921">
    <property type="entry name" value="UCR_TM"/>
    <property type="match status" value="1"/>
</dbReference>
<name>A0AAV0AZL7_PHAPC</name>
<evidence type="ECO:0000259" key="14">
    <source>
        <dbReference type="PROSITE" id="PS51296"/>
    </source>
</evidence>
<keyword evidence="7" id="KW-0408">Iron</keyword>
<evidence type="ECO:0000256" key="7">
    <source>
        <dbReference type="ARBA" id="ARBA00023004"/>
    </source>
</evidence>
<keyword evidence="10" id="KW-1015">Disulfide bond</keyword>
<comment type="similarity">
    <text evidence="2">Belongs to the Rieske iron-sulfur protein family.</text>
</comment>
<comment type="cofactor">
    <cofactor evidence="11">
        <name>[2Fe-2S] cluster</name>
        <dbReference type="ChEBI" id="CHEBI:190135"/>
    </cofactor>
</comment>
<dbReference type="Proteomes" id="UP001153365">
    <property type="component" value="Unassembled WGS sequence"/>
</dbReference>
<evidence type="ECO:0000256" key="6">
    <source>
        <dbReference type="ARBA" id="ARBA00022989"/>
    </source>
</evidence>
<feature type="domain" description="Rieske" evidence="14">
    <location>
        <begin position="235"/>
        <end position="269"/>
    </location>
</feature>
<dbReference type="InterPro" id="IPR036922">
    <property type="entry name" value="Rieske_2Fe-2S_sf"/>
</dbReference>
<evidence type="ECO:0000313" key="16">
    <source>
        <dbReference type="Proteomes" id="UP001153365"/>
    </source>
</evidence>
<dbReference type="GO" id="GO:0016020">
    <property type="term" value="C:membrane"/>
    <property type="evidence" value="ECO:0007669"/>
    <property type="project" value="UniProtKB-SubCell"/>
</dbReference>
<evidence type="ECO:0000256" key="9">
    <source>
        <dbReference type="ARBA" id="ARBA00023136"/>
    </source>
</evidence>
<dbReference type="PROSITE" id="PS51296">
    <property type="entry name" value="RIESKE"/>
    <property type="match status" value="1"/>
</dbReference>
<feature type="compositionally biased region" description="Polar residues" evidence="13">
    <location>
        <begin position="95"/>
        <end position="105"/>
    </location>
</feature>
<evidence type="ECO:0000256" key="2">
    <source>
        <dbReference type="ARBA" id="ARBA00010651"/>
    </source>
</evidence>
<evidence type="ECO:0000256" key="13">
    <source>
        <dbReference type="SAM" id="MobiDB-lite"/>
    </source>
</evidence>
<organism evidence="15 16">
    <name type="scientific">Phakopsora pachyrhizi</name>
    <name type="common">Asian soybean rust disease fungus</name>
    <dbReference type="NCBI Taxonomy" id="170000"/>
    <lineage>
        <taxon>Eukaryota</taxon>
        <taxon>Fungi</taxon>
        <taxon>Dikarya</taxon>
        <taxon>Basidiomycota</taxon>
        <taxon>Pucciniomycotina</taxon>
        <taxon>Pucciniomycetes</taxon>
        <taxon>Pucciniales</taxon>
        <taxon>Phakopsoraceae</taxon>
        <taxon>Phakopsora</taxon>
    </lineage>
</organism>
<keyword evidence="5" id="KW-0479">Metal-binding</keyword>
<evidence type="ECO:0000256" key="11">
    <source>
        <dbReference type="ARBA" id="ARBA00034078"/>
    </source>
</evidence>
<evidence type="ECO:0000256" key="10">
    <source>
        <dbReference type="ARBA" id="ARBA00023157"/>
    </source>
</evidence>
<evidence type="ECO:0000256" key="1">
    <source>
        <dbReference type="ARBA" id="ARBA00004167"/>
    </source>
</evidence>
<dbReference type="GO" id="GO:0046872">
    <property type="term" value="F:metal ion binding"/>
    <property type="evidence" value="ECO:0007669"/>
    <property type="project" value="UniProtKB-KW"/>
</dbReference>
<dbReference type="EMBL" id="CALTRL010002264">
    <property type="protein sequence ID" value="CAH7675175.1"/>
    <property type="molecule type" value="Genomic_DNA"/>
</dbReference>
<dbReference type="CDD" id="cd03470">
    <property type="entry name" value="Rieske_cytochrome_bc1"/>
    <property type="match status" value="1"/>
</dbReference>
<dbReference type="AlphaFoldDB" id="A0AAV0AZL7"/>
<dbReference type="InterPro" id="IPR006317">
    <property type="entry name" value="Ubiquinol_cyt_c_Rdtase_Fe-S-su"/>
</dbReference>
<dbReference type="Gene3D" id="2.102.10.10">
    <property type="entry name" value="Rieske [2Fe-2S] iron-sulphur domain"/>
    <property type="match status" value="1"/>
</dbReference>
<evidence type="ECO:0000313" key="15">
    <source>
        <dbReference type="EMBL" id="CAH7675175.1"/>
    </source>
</evidence>
<dbReference type="GO" id="GO:0051537">
    <property type="term" value="F:2 iron, 2 sulfur cluster binding"/>
    <property type="evidence" value="ECO:0007669"/>
    <property type="project" value="UniProtKB-KW"/>
</dbReference>
<dbReference type="NCBIfam" id="TIGR01416">
    <property type="entry name" value="Rieske_proteo"/>
    <property type="match status" value="1"/>
</dbReference>
<evidence type="ECO:0000256" key="8">
    <source>
        <dbReference type="ARBA" id="ARBA00023014"/>
    </source>
</evidence>
<sequence>MLIQSGVLANWATLQRKAITLPVTVAASSKGIPIASHLNVGARAIGAHGDDHGHSGSSSVKSRSNFQVPRFGARNLINSTMSGIISQTPVQANPTLAHQRQFGSSSRHEGLAPKSGPGQVYKDTREVPDYASYRQVTEDSGRAFSYLVVGGMGVVTAAGAKSLVSDFLTNLSASADVLALAKVEVELGSIPEGKNVIIKWRGKPVFIRHRTQAEIQEANTVEISALRDPQTDSDRAKRPEWLVMLGVCTHLGCVPIGEAGDYGGWYCPCEPNFPQNTF</sequence>
<comment type="caution">
    <text evidence="15">The sequence shown here is derived from an EMBL/GenBank/DDBJ whole genome shotgun (WGS) entry which is preliminary data.</text>
</comment>
<evidence type="ECO:0000256" key="3">
    <source>
        <dbReference type="ARBA" id="ARBA00022692"/>
    </source>
</evidence>
<protein>
    <recommendedName>
        <fullName evidence="12">Cytochrome b-c1 complex subunit Rieske, mitochondrial</fullName>
    </recommendedName>
</protein>
<keyword evidence="8" id="KW-0411">Iron-sulfur</keyword>
<dbReference type="GO" id="GO:0008121">
    <property type="term" value="F:quinol-cytochrome-c reductase activity"/>
    <property type="evidence" value="ECO:0007669"/>
    <property type="project" value="InterPro"/>
</dbReference>
<accession>A0AAV0AZL7</accession>
<evidence type="ECO:0000256" key="5">
    <source>
        <dbReference type="ARBA" id="ARBA00022723"/>
    </source>
</evidence>
<feature type="region of interest" description="Disordered" evidence="13">
    <location>
        <begin position="95"/>
        <end position="124"/>
    </location>
</feature>
<comment type="subcellular location">
    <subcellularLocation>
        <location evidence="1">Membrane</location>
        <topology evidence="1">Single-pass membrane protein</topology>
    </subcellularLocation>
</comment>
<proteinExistence type="inferred from homology"/>
<dbReference type="InterPro" id="IPR014349">
    <property type="entry name" value="Rieske_Fe-S_prot"/>
</dbReference>
<dbReference type="PANTHER" id="PTHR10134">
    <property type="entry name" value="CYTOCHROME B-C1 COMPLEX SUBUNIT RIESKE, MITOCHONDRIAL"/>
    <property type="match status" value="1"/>
</dbReference>